<accession>A0A4Y9Y6Q5</accession>
<dbReference type="Proteomes" id="UP000298327">
    <property type="component" value="Unassembled WGS sequence"/>
</dbReference>
<organism evidence="4 5">
    <name type="scientific">Dentipellis fragilis</name>
    <dbReference type="NCBI Taxonomy" id="205917"/>
    <lineage>
        <taxon>Eukaryota</taxon>
        <taxon>Fungi</taxon>
        <taxon>Dikarya</taxon>
        <taxon>Basidiomycota</taxon>
        <taxon>Agaricomycotina</taxon>
        <taxon>Agaricomycetes</taxon>
        <taxon>Russulales</taxon>
        <taxon>Hericiaceae</taxon>
        <taxon>Dentipellis</taxon>
    </lineage>
</organism>
<keyword evidence="2" id="KW-0812">Transmembrane</keyword>
<feature type="region of interest" description="Disordered" evidence="1">
    <location>
        <begin position="730"/>
        <end position="862"/>
    </location>
</feature>
<evidence type="ECO:0000313" key="4">
    <source>
        <dbReference type="EMBL" id="TFY57578.1"/>
    </source>
</evidence>
<dbReference type="OrthoDB" id="3350812at2759"/>
<feature type="compositionally biased region" description="Low complexity" evidence="1">
    <location>
        <begin position="822"/>
        <end position="832"/>
    </location>
</feature>
<dbReference type="EMBL" id="SEOQ01000740">
    <property type="protein sequence ID" value="TFY57578.1"/>
    <property type="molecule type" value="Genomic_DNA"/>
</dbReference>
<name>A0A4Y9Y6Q5_9AGAM</name>
<dbReference type="AlphaFoldDB" id="A0A4Y9Y6Q5"/>
<feature type="transmembrane region" description="Helical" evidence="2">
    <location>
        <begin position="280"/>
        <end position="299"/>
    </location>
</feature>
<feature type="transmembrane region" description="Helical" evidence="2">
    <location>
        <begin position="331"/>
        <end position="350"/>
    </location>
</feature>
<reference evidence="4 5" key="1">
    <citation type="submission" date="2019-02" db="EMBL/GenBank/DDBJ databases">
        <title>Genome sequencing of the rare red list fungi Dentipellis fragilis.</title>
        <authorList>
            <person name="Buettner E."/>
            <person name="Kellner H."/>
        </authorList>
    </citation>
    <scope>NUCLEOTIDE SEQUENCE [LARGE SCALE GENOMIC DNA]</scope>
    <source>
        <strain evidence="4 5">DSM 105465</strain>
    </source>
</reference>
<feature type="compositionally biased region" description="Basic and acidic residues" evidence="1">
    <location>
        <begin position="780"/>
        <end position="818"/>
    </location>
</feature>
<feature type="compositionally biased region" description="Basic and acidic residues" evidence="1">
    <location>
        <begin position="839"/>
        <end position="849"/>
    </location>
</feature>
<proteinExistence type="predicted"/>
<comment type="caution">
    <text evidence="4">The sequence shown here is derived from an EMBL/GenBank/DDBJ whole genome shotgun (WGS) entry which is preliminary data.</text>
</comment>
<protein>
    <recommendedName>
        <fullName evidence="3">DUF6533 domain-containing protein</fullName>
    </recommendedName>
</protein>
<feature type="domain" description="DUF6533" evidence="3">
    <location>
        <begin position="177"/>
        <end position="220"/>
    </location>
</feature>
<evidence type="ECO:0000256" key="2">
    <source>
        <dbReference type="SAM" id="Phobius"/>
    </source>
</evidence>
<sequence length="862" mass="96044">MRILSQLRIDVRTCQVFEVMILIFSCISAEPSFEALRVAAPVETIPAINHWSSEMLSSWLGLIHQRDLATVRRKAGRRYFLWAVIGEDIPLLFRDSSVTDSALAYHVFTRISTRPAGLEMLTAPSEKSRASSCFDPRVFPCIKRTQGHAGRPLTSNMDPAQAELLVSAVKDVWIVGCFGLSSLVLLFYDHILTFPDEVELIWRSRWSVSKVIFLMNRYIPYIDTVFDVYQQLGYNVSNGTCHTLYTTGGYEPGVMVFGARLSETIVAARTWAIWGGGREIAFGLGTLFVTDLILVGIFVDDFLRSMEFSQPIGLLPVIRGCFVSKAKKTLYISYIIPLVYETIVTGLFMVKGLEHFKRRTSPLMYQVYRDGRIYHTTHPGSTRYPCNPHHAHRAEYSTQCASSCPRYIPSRRDGAGHDVGGIEVSPARLGSVVSSRWVHDWLRVRRRNYLTPTASLRMHAISAILSFGLVPQVEQLPEAMENPSMRHQRAASNLTSAFEEAEALTSRERGIYMRLCNWGSSSAGVPTFLLSVPQESRNHGDVRVATGMAAGRGRHHSQSEREMASPKAACQHPSPKKYKYRLTSVPAQRIHSSDRRVGAESDLAVHDGSTCVTTPTAVACKRRLSLTSGSSVLRRPSSFLGDDLLTHKLCTLPPYAESRQAGSPVGLGEATMTHISFRRMTRCTACIYANGIVLVAKKPHHGNCGYTGRDWSMQQGYRAHLECTGHGEDARGATRVRRGRGGRGTMSTRSLRDEQGTARRQRGRAGRSREARDTAGGAGHGREARDTTRMRRERGRAGDDEDARGRMRTRGDACEVRRTRVMRGGTTVTRQGAPATTEACREREGRDEGDNTSGRRHRVTTR</sequence>
<feature type="region of interest" description="Disordered" evidence="1">
    <location>
        <begin position="552"/>
        <end position="574"/>
    </location>
</feature>
<dbReference type="InterPro" id="IPR045340">
    <property type="entry name" value="DUF6533"/>
</dbReference>
<keyword evidence="2" id="KW-1133">Transmembrane helix</keyword>
<dbReference type="STRING" id="205917.A0A4Y9Y6Q5"/>
<gene>
    <name evidence="4" type="ORF">EVG20_g8490</name>
</gene>
<evidence type="ECO:0000259" key="3">
    <source>
        <dbReference type="Pfam" id="PF20151"/>
    </source>
</evidence>
<dbReference type="Pfam" id="PF20151">
    <property type="entry name" value="DUF6533"/>
    <property type="match status" value="1"/>
</dbReference>
<keyword evidence="2" id="KW-0472">Membrane</keyword>
<evidence type="ECO:0000256" key="1">
    <source>
        <dbReference type="SAM" id="MobiDB-lite"/>
    </source>
</evidence>
<evidence type="ECO:0000313" key="5">
    <source>
        <dbReference type="Proteomes" id="UP000298327"/>
    </source>
</evidence>
<keyword evidence="5" id="KW-1185">Reference proteome</keyword>